<sequence length="68" mass="7279">MSAEGQAFEGSNVDTGGPSVVNDINEEMVEGDVDNSEEASSDTDDENDDNFVLEVDVDDLVHLDFNVA</sequence>
<dbReference type="EMBL" id="AWWV01009022">
    <property type="protein sequence ID" value="OMO88299.1"/>
    <property type="molecule type" value="Genomic_DNA"/>
</dbReference>
<gene>
    <name evidence="2" type="ORF">CCACVL1_08475</name>
</gene>
<evidence type="ECO:0000256" key="1">
    <source>
        <dbReference type="SAM" id="MobiDB-lite"/>
    </source>
</evidence>
<evidence type="ECO:0000313" key="2">
    <source>
        <dbReference type="EMBL" id="OMO88299.1"/>
    </source>
</evidence>
<name>A0A1R3J0C8_COCAP</name>
<organism evidence="2 3">
    <name type="scientific">Corchorus capsularis</name>
    <name type="common">Jute</name>
    <dbReference type="NCBI Taxonomy" id="210143"/>
    <lineage>
        <taxon>Eukaryota</taxon>
        <taxon>Viridiplantae</taxon>
        <taxon>Streptophyta</taxon>
        <taxon>Embryophyta</taxon>
        <taxon>Tracheophyta</taxon>
        <taxon>Spermatophyta</taxon>
        <taxon>Magnoliopsida</taxon>
        <taxon>eudicotyledons</taxon>
        <taxon>Gunneridae</taxon>
        <taxon>Pentapetalae</taxon>
        <taxon>rosids</taxon>
        <taxon>malvids</taxon>
        <taxon>Malvales</taxon>
        <taxon>Malvaceae</taxon>
        <taxon>Grewioideae</taxon>
        <taxon>Apeibeae</taxon>
        <taxon>Corchorus</taxon>
    </lineage>
</organism>
<feature type="region of interest" description="Disordered" evidence="1">
    <location>
        <begin position="1"/>
        <end position="52"/>
    </location>
</feature>
<proteinExistence type="predicted"/>
<evidence type="ECO:0000313" key="3">
    <source>
        <dbReference type="Proteomes" id="UP000188268"/>
    </source>
</evidence>
<protein>
    <submittedName>
        <fullName evidence="2">Uncharacterized protein</fullName>
    </submittedName>
</protein>
<comment type="caution">
    <text evidence="2">The sequence shown here is derived from an EMBL/GenBank/DDBJ whole genome shotgun (WGS) entry which is preliminary data.</text>
</comment>
<dbReference type="Proteomes" id="UP000188268">
    <property type="component" value="Unassembled WGS sequence"/>
</dbReference>
<feature type="compositionally biased region" description="Acidic residues" evidence="1">
    <location>
        <begin position="24"/>
        <end position="52"/>
    </location>
</feature>
<dbReference type="AlphaFoldDB" id="A0A1R3J0C8"/>
<dbReference type="Gramene" id="OMO88299">
    <property type="protein sequence ID" value="OMO88299"/>
    <property type="gene ID" value="CCACVL1_08475"/>
</dbReference>
<keyword evidence="3" id="KW-1185">Reference proteome</keyword>
<reference evidence="2 3" key="1">
    <citation type="submission" date="2013-09" db="EMBL/GenBank/DDBJ databases">
        <title>Corchorus capsularis genome sequencing.</title>
        <authorList>
            <person name="Alam M."/>
            <person name="Haque M.S."/>
            <person name="Islam M.S."/>
            <person name="Emdad E.M."/>
            <person name="Islam M.M."/>
            <person name="Ahmed B."/>
            <person name="Halim A."/>
            <person name="Hossen Q.M.M."/>
            <person name="Hossain M.Z."/>
            <person name="Ahmed R."/>
            <person name="Khan M.M."/>
            <person name="Islam R."/>
            <person name="Rashid M.M."/>
            <person name="Khan S.A."/>
            <person name="Rahman M.S."/>
            <person name="Alam M."/>
        </authorList>
    </citation>
    <scope>NUCLEOTIDE SEQUENCE [LARGE SCALE GENOMIC DNA]</scope>
    <source>
        <strain evidence="3">cv. CVL-1</strain>
        <tissue evidence="2">Whole seedling</tissue>
    </source>
</reference>
<accession>A0A1R3J0C8</accession>